<dbReference type="Gene3D" id="1.20.1280.140">
    <property type="match status" value="1"/>
</dbReference>
<dbReference type="AlphaFoldDB" id="A0A4U6XG86"/>
<organism evidence="2 3">
    <name type="scientific">Colletotrichum tanaceti</name>
    <dbReference type="NCBI Taxonomy" id="1306861"/>
    <lineage>
        <taxon>Eukaryota</taxon>
        <taxon>Fungi</taxon>
        <taxon>Dikarya</taxon>
        <taxon>Ascomycota</taxon>
        <taxon>Pezizomycotina</taxon>
        <taxon>Sordariomycetes</taxon>
        <taxon>Hypocreomycetidae</taxon>
        <taxon>Glomerellales</taxon>
        <taxon>Glomerellaceae</taxon>
        <taxon>Colletotrichum</taxon>
        <taxon>Colletotrichum destructivum species complex</taxon>
    </lineage>
</organism>
<dbReference type="PANTHER" id="PTHR38123:SF6">
    <property type="entry name" value="CELL WALL SERINE-THREONINE-RICH GALACTOMANNOPROTEIN MP1 (AFU_ORTHOLOGUE AFUA_4G03240)"/>
    <property type="match status" value="1"/>
</dbReference>
<name>A0A4U6XG86_9PEZI</name>
<dbReference type="STRING" id="1306861.A0A4U6XG86"/>
<evidence type="ECO:0000256" key="1">
    <source>
        <dbReference type="SAM" id="SignalP"/>
    </source>
</evidence>
<proteinExistence type="predicted"/>
<keyword evidence="1" id="KW-0732">Signal</keyword>
<reference evidence="2 3" key="1">
    <citation type="journal article" date="2019" name="PLoS ONE">
        <title>Comparative genome analysis indicates high evolutionary potential of pathogenicity genes in Colletotrichum tanaceti.</title>
        <authorList>
            <person name="Lelwala R.V."/>
            <person name="Korhonen P.K."/>
            <person name="Young N.D."/>
            <person name="Scott J.B."/>
            <person name="Ades P.A."/>
            <person name="Gasser R.B."/>
            <person name="Taylor P.W.J."/>
        </authorList>
    </citation>
    <scope>NUCLEOTIDE SEQUENCE [LARGE SCALE GENOMIC DNA]</scope>
    <source>
        <strain evidence="2">BRIP57314</strain>
    </source>
</reference>
<evidence type="ECO:0000313" key="3">
    <source>
        <dbReference type="Proteomes" id="UP000310108"/>
    </source>
</evidence>
<dbReference type="Pfam" id="PF12296">
    <property type="entry name" value="HsbA"/>
    <property type="match status" value="1"/>
</dbReference>
<dbReference type="Proteomes" id="UP000310108">
    <property type="component" value="Unassembled WGS sequence"/>
</dbReference>
<dbReference type="EMBL" id="PJEX01000211">
    <property type="protein sequence ID" value="TKW52997.1"/>
    <property type="molecule type" value="Genomic_DNA"/>
</dbReference>
<gene>
    <name evidence="2" type="ORF">CTA1_12507</name>
</gene>
<protein>
    <recommendedName>
        <fullName evidence="4">Cell wall mannoprotein 1</fullName>
    </recommendedName>
</protein>
<evidence type="ECO:0008006" key="4">
    <source>
        <dbReference type="Google" id="ProtNLM"/>
    </source>
</evidence>
<accession>A0A4U6XG86</accession>
<comment type="caution">
    <text evidence="2">The sequence shown here is derived from an EMBL/GenBank/DDBJ whole genome shotgun (WGS) entry which is preliminary data.</text>
</comment>
<feature type="chain" id="PRO_5020249865" description="Cell wall mannoprotein 1" evidence="1">
    <location>
        <begin position="19"/>
        <end position="285"/>
    </location>
</feature>
<dbReference type="PANTHER" id="PTHR38123">
    <property type="entry name" value="CELL WALL SERINE-THREONINE-RICH GALACTOMANNOPROTEIN MP1 (AFU_ORTHOLOGUE AFUA_4G03240)"/>
    <property type="match status" value="1"/>
</dbReference>
<dbReference type="GO" id="GO:0005576">
    <property type="term" value="C:extracellular region"/>
    <property type="evidence" value="ECO:0007669"/>
    <property type="project" value="TreeGrafter"/>
</dbReference>
<keyword evidence="3" id="KW-1185">Reference proteome</keyword>
<dbReference type="InterPro" id="IPR021054">
    <property type="entry name" value="Cell_wall_mannoprotein_1"/>
</dbReference>
<feature type="signal peptide" evidence="1">
    <location>
        <begin position="1"/>
        <end position="18"/>
    </location>
</feature>
<evidence type="ECO:0000313" key="2">
    <source>
        <dbReference type="EMBL" id="TKW52997.1"/>
    </source>
</evidence>
<sequence length="285" mass="27775">MQLRSLLSLSLVAATVLAAPVPVPAAAALARKRDLASIQAALNTINSALQGLDNSVKATESVTIGGGIQLLGAVGAVKSSIQDATTQVQASQTLDRRDARNLKAATDALTNNVKVTINDVIAKKRLVDSLGATPLVAVALEDQKSASVALAQALVSKVPPELTADAQKSAAALSTVLDQGIGIFGGTTVTKAGPGAAAGAGAGAGAGAASVPVGAVTLCQFVDPANAATEVPVASKTPVAAGAAAVPAAPVSAPAAVPAAPFAPPAGTGDLLKSFMGFFGGLMKH</sequence>